<comment type="caution">
    <text evidence="1">The sequence shown here is derived from an EMBL/GenBank/DDBJ whole genome shotgun (WGS) entry which is preliminary data.</text>
</comment>
<name>A0A7W6JQ67_9SPHN</name>
<gene>
    <name evidence="1" type="ORF">GGR46_001081</name>
</gene>
<evidence type="ECO:0000313" key="2">
    <source>
        <dbReference type="Proteomes" id="UP000557392"/>
    </source>
</evidence>
<sequence>MSGRIRLVVSDLDGTLIRSDKTLSDNVVAAMRRLSAAGAALSLISARPPSGMLWVAERLGLNGIIGAFNGGTILRTDGSILQRFVVPPAAASHCLDVLGRLPVTIWLFRGGFWHASSLADPHTPREIASTNQEPALVDDMAGFADSIDKIVAVSDDFALLAQLEAQLQQTLGAEANVIRSQPYYLDITAAQANKGHGIAALAEAAGIPLTETAAIGDQRNDLPMFARAGLSIAMGQAPEAVRLAADHVSLSADEDGVAHAIDEILMPRLAAGVR</sequence>
<evidence type="ECO:0000313" key="1">
    <source>
        <dbReference type="EMBL" id="MBB4097548.1"/>
    </source>
</evidence>
<dbReference type="GO" id="GO:0016791">
    <property type="term" value="F:phosphatase activity"/>
    <property type="evidence" value="ECO:0007669"/>
    <property type="project" value="UniProtKB-ARBA"/>
</dbReference>
<proteinExistence type="predicted"/>
<dbReference type="EMBL" id="JACIEH010000001">
    <property type="protein sequence ID" value="MBB4097548.1"/>
    <property type="molecule type" value="Genomic_DNA"/>
</dbReference>
<dbReference type="GO" id="GO:0000287">
    <property type="term" value="F:magnesium ion binding"/>
    <property type="evidence" value="ECO:0007669"/>
    <property type="project" value="TreeGrafter"/>
</dbReference>
<accession>A0A7W6JQ67</accession>
<dbReference type="InterPro" id="IPR023214">
    <property type="entry name" value="HAD_sf"/>
</dbReference>
<dbReference type="Gene3D" id="3.40.50.1000">
    <property type="entry name" value="HAD superfamily/HAD-like"/>
    <property type="match status" value="1"/>
</dbReference>
<dbReference type="AlphaFoldDB" id="A0A7W6JQ67"/>
<protein>
    <recommendedName>
        <fullName evidence="3">Hydrolase Cof</fullName>
    </recommendedName>
</protein>
<dbReference type="PROSITE" id="PS01229">
    <property type="entry name" value="COF_2"/>
    <property type="match status" value="1"/>
</dbReference>
<dbReference type="CDD" id="cd07516">
    <property type="entry name" value="HAD_Pase"/>
    <property type="match status" value="1"/>
</dbReference>
<dbReference type="PANTHER" id="PTHR10000:SF8">
    <property type="entry name" value="HAD SUPERFAMILY HYDROLASE-LIKE, TYPE 3"/>
    <property type="match status" value="1"/>
</dbReference>
<evidence type="ECO:0008006" key="3">
    <source>
        <dbReference type="Google" id="ProtNLM"/>
    </source>
</evidence>
<dbReference type="PANTHER" id="PTHR10000">
    <property type="entry name" value="PHOSPHOSERINE PHOSPHATASE"/>
    <property type="match status" value="1"/>
</dbReference>
<keyword evidence="2" id="KW-1185">Reference proteome</keyword>
<dbReference type="InterPro" id="IPR036412">
    <property type="entry name" value="HAD-like_sf"/>
</dbReference>
<dbReference type="NCBIfam" id="TIGR01484">
    <property type="entry name" value="HAD-SF-IIB"/>
    <property type="match status" value="1"/>
</dbReference>
<dbReference type="Proteomes" id="UP000557392">
    <property type="component" value="Unassembled WGS sequence"/>
</dbReference>
<reference evidence="1 2" key="1">
    <citation type="submission" date="2020-08" db="EMBL/GenBank/DDBJ databases">
        <title>Genomic Encyclopedia of Type Strains, Phase IV (KMG-IV): sequencing the most valuable type-strain genomes for metagenomic binning, comparative biology and taxonomic classification.</title>
        <authorList>
            <person name="Goeker M."/>
        </authorList>
    </citation>
    <scope>NUCLEOTIDE SEQUENCE [LARGE SCALE GENOMIC DNA]</scope>
    <source>
        <strain evidence="1 2">DSM 101806</strain>
    </source>
</reference>
<organism evidence="1 2">
    <name type="scientific">Sphingomonas kyeonggiensis</name>
    <dbReference type="NCBI Taxonomy" id="1268553"/>
    <lineage>
        <taxon>Bacteria</taxon>
        <taxon>Pseudomonadati</taxon>
        <taxon>Pseudomonadota</taxon>
        <taxon>Alphaproteobacteria</taxon>
        <taxon>Sphingomonadales</taxon>
        <taxon>Sphingomonadaceae</taxon>
        <taxon>Sphingomonas</taxon>
    </lineage>
</organism>
<dbReference type="Pfam" id="PF08282">
    <property type="entry name" value="Hydrolase_3"/>
    <property type="match status" value="1"/>
</dbReference>
<dbReference type="SUPFAM" id="SSF56784">
    <property type="entry name" value="HAD-like"/>
    <property type="match status" value="1"/>
</dbReference>
<dbReference type="InterPro" id="IPR006379">
    <property type="entry name" value="HAD-SF_hydro_IIB"/>
</dbReference>
<dbReference type="Gene3D" id="3.30.1240.10">
    <property type="match status" value="1"/>
</dbReference>
<dbReference type="InterPro" id="IPR000150">
    <property type="entry name" value="Cof"/>
</dbReference>
<dbReference type="NCBIfam" id="TIGR00099">
    <property type="entry name" value="Cof-subfamily"/>
    <property type="match status" value="1"/>
</dbReference>
<dbReference type="GO" id="GO:0005829">
    <property type="term" value="C:cytosol"/>
    <property type="evidence" value="ECO:0007669"/>
    <property type="project" value="TreeGrafter"/>
</dbReference>